<dbReference type="PROSITE" id="PS50850">
    <property type="entry name" value="MFS"/>
    <property type="match status" value="1"/>
</dbReference>
<dbReference type="Gene3D" id="1.20.1250.20">
    <property type="entry name" value="MFS general substrate transporter like domains"/>
    <property type="match status" value="2"/>
</dbReference>
<dbReference type="Pfam" id="PF07690">
    <property type="entry name" value="MFS_1"/>
    <property type="match status" value="1"/>
</dbReference>
<feature type="transmembrane region" description="Helical" evidence="6">
    <location>
        <begin position="43"/>
        <end position="62"/>
    </location>
</feature>
<feature type="transmembrane region" description="Helical" evidence="6">
    <location>
        <begin position="163"/>
        <end position="182"/>
    </location>
</feature>
<evidence type="ECO:0000256" key="3">
    <source>
        <dbReference type="ARBA" id="ARBA00022692"/>
    </source>
</evidence>
<keyword evidence="4 6" id="KW-1133">Transmembrane helix</keyword>
<evidence type="ECO:0000256" key="6">
    <source>
        <dbReference type="SAM" id="Phobius"/>
    </source>
</evidence>
<sequence length="396" mass="43077">MRSPERNVSLIGFLTMFMVGVSDLIVIGIISPMSQSFGVEESLIGQLVTIYAVSFGVLGPVLTKITRKYDDKQMLCISMVVFILCAWLTTMVSTYLALCVVRVVLASAASLITVKLLAIGTKVASASNQAKIVANIYVGFCASNILGVPIGTLLSDAVGWKSTFYAIFALSAVCLVLIALFFQPTGSTKERTTNGEYQVVERWKLTSVLLVLLFMMASNSILFTYIEPMMKTHGFSIESVSLALFIAGVCGIIGSKLGNVLSESLGYYKSFMTICSVYLIAIVVMSLYLDSLYVFLICIGVWNLFHWGTNPTVQFALLRLIKGDPSQVFSYNISILNLGIGMGAFLGGLAYSFDPSFMSSFILAIILGVLSFMMIVFLLSDRKRAESEWVSSSDSA</sequence>
<evidence type="ECO:0000313" key="9">
    <source>
        <dbReference type="Proteomes" id="UP000027192"/>
    </source>
</evidence>
<feature type="transmembrane region" description="Helical" evidence="6">
    <location>
        <begin position="103"/>
        <end position="120"/>
    </location>
</feature>
<reference evidence="8 9" key="1">
    <citation type="submission" date="2014-04" db="EMBL/GenBank/DDBJ databases">
        <title>Draft genome sequence of Photobacterium halotolerans S2753: a solonamide, ngercheumicin and holomycin producer.</title>
        <authorList>
            <person name="Machado H.R."/>
            <person name="Gram L."/>
        </authorList>
    </citation>
    <scope>NUCLEOTIDE SEQUENCE [LARGE SCALE GENOMIC DNA]</scope>
    <source>
        <strain evidence="8 9">S2753</strain>
    </source>
</reference>
<name>A0A066RXA3_9GAMM</name>
<dbReference type="GO" id="GO:0022857">
    <property type="term" value="F:transmembrane transporter activity"/>
    <property type="evidence" value="ECO:0007669"/>
    <property type="project" value="InterPro"/>
</dbReference>
<evidence type="ECO:0000313" key="8">
    <source>
        <dbReference type="EMBL" id="KDM92028.1"/>
    </source>
</evidence>
<organism evidence="8 9">
    <name type="scientific">Photobacterium galatheae</name>
    <dbReference type="NCBI Taxonomy" id="1654360"/>
    <lineage>
        <taxon>Bacteria</taxon>
        <taxon>Pseudomonadati</taxon>
        <taxon>Pseudomonadota</taxon>
        <taxon>Gammaproteobacteria</taxon>
        <taxon>Vibrionales</taxon>
        <taxon>Vibrionaceae</taxon>
        <taxon>Photobacterium</taxon>
    </lineage>
</organism>
<keyword evidence="2" id="KW-1003">Cell membrane</keyword>
<feature type="transmembrane region" description="Helical" evidence="6">
    <location>
        <begin position="203"/>
        <end position="226"/>
    </location>
</feature>
<protein>
    <recommendedName>
        <fullName evidence="7">Major facilitator superfamily (MFS) profile domain-containing protein</fullName>
    </recommendedName>
</protein>
<keyword evidence="5 6" id="KW-0472">Membrane</keyword>
<dbReference type="InterPro" id="IPR050189">
    <property type="entry name" value="MFS_Efflux_Transporters"/>
</dbReference>
<comment type="caution">
    <text evidence="8">The sequence shown here is derived from an EMBL/GenBank/DDBJ whole genome shotgun (WGS) entry which is preliminary data.</text>
</comment>
<feature type="transmembrane region" description="Helical" evidence="6">
    <location>
        <begin position="132"/>
        <end position="151"/>
    </location>
</feature>
<dbReference type="PANTHER" id="PTHR43124">
    <property type="entry name" value="PURINE EFFLUX PUMP PBUE"/>
    <property type="match status" value="1"/>
</dbReference>
<feature type="transmembrane region" description="Helical" evidence="6">
    <location>
        <begin position="232"/>
        <end position="254"/>
    </location>
</feature>
<feature type="transmembrane region" description="Helical" evidence="6">
    <location>
        <begin position="266"/>
        <end position="285"/>
    </location>
</feature>
<feature type="transmembrane region" description="Helical" evidence="6">
    <location>
        <begin position="357"/>
        <end position="379"/>
    </location>
</feature>
<evidence type="ECO:0000256" key="5">
    <source>
        <dbReference type="ARBA" id="ARBA00023136"/>
    </source>
</evidence>
<accession>A0A066RXA3</accession>
<dbReference type="CDD" id="cd17324">
    <property type="entry name" value="MFS_NepI_like"/>
    <property type="match status" value="1"/>
</dbReference>
<keyword evidence="9" id="KW-1185">Reference proteome</keyword>
<dbReference type="SUPFAM" id="SSF103473">
    <property type="entry name" value="MFS general substrate transporter"/>
    <property type="match status" value="1"/>
</dbReference>
<dbReference type="OrthoDB" id="9788453at2"/>
<dbReference type="InterPro" id="IPR036259">
    <property type="entry name" value="MFS_trans_sf"/>
</dbReference>
<dbReference type="InterPro" id="IPR011701">
    <property type="entry name" value="MFS"/>
</dbReference>
<dbReference type="GO" id="GO:0005886">
    <property type="term" value="C:plasma membrane"/>
    <property type="evidence" value="ECO:0007669"/>
    <property type="project" value="UniProtKB-SubCell"/>
</dbReference>
<evidence type="ECO:0000259" key="7">
    <source>
        <dbReference type="PROSITE" id="PS50850"/>
    </source>
</evidence>
<feature type="transmembrane region" description="Helical" evidence="6">
    <location>
        <begin position="329"/>
        <end position="351"/>
    </location>
</feature>
<feature type="domain" description="Major facilitator superfamily (MFS) profile" evidence="7">
    <location>
        <begin position="8"/>
        <end position="383"/>
    </location>
</feature>
<dbReference type="RefSeq" id="WP_036751213.1">
    <property type="nucleotide sequence ID" value="NZ_JAGSGC010000017.1"/>
</dbReference>
<dbReference type="EMBL" id="JMIB01000015">
    <property type="protein sequence ID" value="KDM92028.1"/>
    <property type="molecule type" value="Genomic_DNA"/>
</dbReference>
<comment type="subcellular location">
    <subcellularLocation>
        <location evidence="1">Cell membrane</location>
        <topology evidence="1">Multi-pass membrane protein</topology>
    </subcellularLocation>
</comment>
<evidence type="ECO:0000256" key="2">
    <source>
        <dbReference type="ARBA" id="ARBA00022475"/>
    </source>
</evidence>
<feature type="transmembrane region" description="Helical" evidence="6">
    <location>
        <begin position="291"/>
        <end position="308"/>
    </location>
</feature>
<dbReference type="InterPro" id="IPR020846">
    <property type="entry name" value="MFS_dom"/>
</dbReference>
<dbReference type="Proteomes" id="UP000027192">
    <property type="component" value="Unassembled WGS sequence"/>
</dbReference>
<gene>
    <name evidence="8" type="ORF">EA58_08415</name>
</gene>
<proteinExistence type="predicted"/>
<feature type="transmembrane region" description="Helical" evidence="6">
    <location>
        <begin position="7"/>
        <end position="31"/>
    </location>
</feature>
<feature type="transmembrane region" description="Helical" evidence="6">
    <location>
        <begin position="74"/>
        <end position="97"/>
    </location>
</feature>
<evidence type="ECO:0000256" key="1">
    <source>
        <dbReference type="ARBA" id="ARBA00004651"/>
    </source>
</evidence>
<evidence type="ECO:0000256" key="4">
    <source>
        <dbReference type="ARBA" id="ARBA00022989"/>
    </source>
</evidence>
<dbReference type="STRING" id="1654360.EA58_08415"/>
<keyword evidence="3 6" id="KW-0812">Transmembrane</keyword>
<dbReference type="PANTHER" id="PTHR43124:SF8">
    <property type="entry name" value="INNER MEMBRANE TRANSPORT PROTEIN YDHP"/>
    <property type="match status" value="1"/>
</dbReference>
<dbReference type="AlphaFoldDB" id="A0A066RXA3"/>